<organism evidence="2 3">
    <name type="scientific">Lactuca saligna</name>
    <name type="common">Willowleaf lettuce</name>
    <dbReference type="NCBI Taxonomy" id="75948"/>
    <lineage>
        <taxon>Eukaryota</taxon>
        <taxon>Viridiplantae</taxon>
        <taxon>Streptophyta</taxon>
        <taxon>Embryophyta</taxon>
        <taxon>Tracheophyta</taxon>
        <taxon>Spermatophyta</taxon>
        <taxon>Magnoliopsida</taxon>
        <taxon>eudicotyledons</taxon>
        <taxon>Gunneridae</taxon>
        <taxon>Pentapetalae</taxon>
        <taxon>asterids</taxon>
        <taxon>campanulids</taxon>
        <taxon>Asterales</taxon>
        <taxon>Asteraceae</taxon>
        <taxon>Cichorioideae</taxon>
        <taxon>Cichorieae</taxon>
        <taxon>Lactucinae</taxon>
        <taxon>Lactuca</taxon>
    </lineage>
</organism>
<dbReference type="Proteomes" id="UP001177003">
    <property type="component" value="Chromosome 7"/>
</dbReference>
<evidence type="ECO:0000313" key="2">
    <source>
        <dbReference type="EMBL" id="CAI9292882.1"/>
    </source>
</evidence>
<evidence type="ECO:0000256" key="1">
    <source>
        <dbReference type="SAM" id="MobiDB-lite"/>
    </source>
</evidence>
<reference evidence="2" key="1">
    <citation type="submission" date="2023-04" db="EMBL/GenBank/DDBJ databases">
        <authorList>
            <person name="Vijverberg K."/>
            <person name="Xiong W."/>
            <person name="Schranz E."/>
        </authorList>
    </citation>
    <scope>NUCLEOTIDE SEQUENCE</scope>
</reference>
<gene>
    <name evidence="2" type="ORF">LSALG_LOCUS31924</name>
</gene>
<proteinExistence type="predicted"/>
<name>A0AA35ZJP0_LACSI</name>
<sequence length="133" mass="15026">MHLFHRNPNGDVHWIVDGKKYLHIGNRNKKILALANDIPSTNWHLQSNLGVTATCRPPTTIPNPPAATATAGASNSSRPIPFPKHNIYMGEFARLDHHYTSLQQEVGEIYTGVAENTSKFEDYRNLQEEHWAQ</sequence>
<keyword evidence="3" id="KW-1185">Reference proteome</keyword>
<protein>
    <submittedName>
        <fullName evidence="2">Uncharacterized protein</fullName>
    </submittedName>
</protein>
<dbReference type="AlphaFoldDB" id="A0AA35ZJP0"/>
<accession>A0AA35ZJP0</accession>
<evidence type="ECO:0000313" key="3">
    <source>
        <dbReference type="Proteomes" id="UP001177003"/>
    </source>
</evidence>
<dbReference type="EMBL" id="OX465083">
    <property type="protein sequence ID" value="CAI9292882.1"/>
    <property type="molecule type" value="Genomic_DNA"/>
</dbReference>
<feature type="region of interest" description="Disordered" evidence="1">
    <location>
        <begin position="59"/>
        <end position="78"/>
    </location>
</feature>